<feature type="transmembrane region" description="Helical" evidence="8">
    <location>
        <begin position="333"/>
        <end position="354"/>
    </location>
</feature>
<proteinExistence type="inferred from homology"/>
<evidence type="ECO:0000256" key="6">
    <source>
        <dbReference type="ARBA" id="ARBA00022989"/>
    </source>
</evidence>
<evidence type="ECO:0000256" key="3">
    <source>
        <dbReference type="ARBA" id="ARBA00022448"/>
    </source>
</evidence>
<evidence type="ECO:0000256" key="7">
    <source>
        <dbReference type="ARBA" id="ARBA00023136"/>
    </source>
</evidence>
<evidence type="ECO:0000256" key="2">
    <source>
        <dbReference type="ARBA" id="ARBA00007998"/>
    </source>
</evidence>
<feature type="transmembrane region" description="Helical" evidence="8">
    <location>
        <begin position="81"/>
        <end position="101"/>
    </location>
</feature>
<accession>G4HJN1</accession>
<evidence type="ECO:0000256" key="5">
    <source>
        <dbReference type="ARBA" id="ARBA00022692"/>
    </source>
</evidence>
<feature type="transmembrane region" description="Helical" evidence="8">
    <location>
        <begin position="141"/>
        <end position="164"/>
    </location>
</feature>
<dbReference type="Pfam" id="PF03845">
    <property type="entry name" value="Spore_permease"/>
    <property type="match status" value="1"/>
</dbReference>
<dbReference type="PATRIC" id="fig|743719.3.peg.4286"/>
<reference evidence="9 10" key="1">
    <citation type="submission" date="2011-09" db="EMBL/GenBank/DDBJ databases">
        <title>The draft genome of Paenibacillus lactis 154.</title>
        <authorList>
            <consortium name="US DOE Joint Genome Institute (JGI-PGF)"/>
            <person name="Lucas S."/>
            <person name="Han J."/>
            <person name="Lapidus A."/>
            <person name="Cheng J.-F."/>
            <person name="Goodwin L."/>
            <person name="Pitluck S."/>
            <person name="Peters L."/>
            <person name="Land M.L."/>
            <person name="Hauser L."/>
            <person name="Siebers A."/>
            <person name="Thelen M."/>
            <person name="Hugenholtz P."/>
            <person name="Allgaier M."/>
            <person name="Woyke T.J."/>
        </authorList>
    </citation>
    <scope>NUCLEOTIDE SEQUENCE [LARGE SCALE GENOMIC DNA]</scope>
    <source>
        <strain evidence="9 10">154</strain>
    </source>
</reference>
<comment type="subcellular location">
    <subcellularLocation>
        <location evidence="1">Membrane</location>
        <topology evidence="1">Multi-pass membrane protein</topology>
    </subcellularLocation>
</comment>
<evidence type="ECO:0000313" key="10">
    <source>
        <dbReference type="Proteomes" id="UP000003891"/>
    </source>
</evidence>
<keyword evidence="5 8" id="KW-0812">Transmembrane</keyword>
<feature type="transmembrane region" description="Helical" evidence="8">
    <location>
        <begin position="216"/>
        <end position="238"/>
    </location>
</feature>
<gene>
    <name evidence="9" type="ORF">PaelaDRAFT_4228</name>
</gene>
<dbReference type="OrthoDB" id="2381188at2"/>
<dbReference type="NCBIfam" id="TIGR00912">
    <property type="entry name" value="2A0309"/>
    <property type="match status" value="1"/>
</dbReference>
<keyword evidence="7 8" id="KW-0472">Membrane</keyword>
<name>G4HJN1_9BACL</name>
<feature type="transmembrane region" description="Helical" evidence="8">
    <location>
        <begin position="113"/>
        <end position="134"/>
    </location>
</feature>
<dbReference type="PANTHER" id="PTHR34975:SF2">
    <property type="entry name" value="SPORE GERMINATION PROTEIN A2"/>
    <property type="match status" value="1"/>
</dbReference>
<feature type="transmembrane region" description="Helical" evidence="8">
    <location>
        <begin position="12"/>
        <end position="34"/>
    </location>
</feature>
<dbReference type="GO" id="GO:0016020">
    <property type="term" value="C:membrane"/>
    <property type="evidence" value="ECO:0007669"/>
    <property type="project" value="UniProtKB-SubCell"/>
</dbReference>
<organism evidence="9 10">
    <name type="scientific">Paenibacillus lactis 154</name>
    <dbReference type="NCBI Taxonomy" id="743719"/>
    <lineage>
        <taxon>Bacteria</taxon>
        <taxon>Bacillati</taxon>
        <taxon>Bacillota</taxon>
        <taxon>Bacilli</taxon>
        <taxon>Bacillales</taxon>
        <taxon>Paenibacillaceae</taxon>
        <taxon>Paenibacillus</taxon>
    </lineage>
</organism>
<feature type="transmembrane region" description="Helical" evidence="8">
    <location>
        <begin position="40"/>
        <end position="61"/>
    </location>
</feature>
<evidence type="ECO:0000256" key="4">
    <source>
        <dbReference type="ARBA" id="ARBA00022544"/>
    </source>
</evidence>
<evidence type="ECO:0000313" key="9">
    <source>
        <dbReference type="EMBL" id="EHB62485.1"/>
    </source>
</evidence>
<keyword evidence="4" id="KW-0309">Germination</keyword>
<dbReference type="STRING" id="743719.PaelaDRAFT_4228"/>
<dbReference type="PANTHER" id="PTHR34975">
    <property type="entry name" value="SPORE GERMINATION PROTEIN A2"/>
    <property type="match status" value="1"/>
</dbReference>
<dbReference type="EMBL" id="AGIP01000010">
    <property type="protein sequence ID" value="EHB62485.1"/>
    <property type="molecule type" value="Genomic_DNA"/>
</dbReference>
<dbReference type="AlphaFoldDB" id="G4HJN1"/>
<protein>
    <submittedName>
        <fullName evidence="9">Spore germination protein</fullName>
    </submittedName>
</protein>
<evidence type="ECO:0000256" key="1">
    <source>
        <dbReference type="ARBA" id="ARBA00004141"/>
    </source>
</evidence>
<dbReference type="GO" id="GO:0009847">
    <property type="term" value="P:spore germination"/>
    <property type="evidence" value="ECO:0007669"/>
    <property type="project" value="InterPro"/>
</dbReference>
<sequence>MPMNKKISLINVYFIMLLSLGITNHVILIPLILQLSNRDAWFGTLLTAILHVGWVYIVYYIMKRTGQQSIFDWFRERFGKIGGGVFAAITALYFMWMSMVILRETTTWVQVTYLPQTPKIVVSLIIVLLCAVVANNGIRSIAIISGILLPVVWLLGHFVAISNLQYKDYSLLTPLFVDGVEPMLRGMIVAAGGFMELFVLIYLTHHMKRRMNYLSVVILALLLGGLTLGPLMGAIAAFGPIPAMQSRYPAYEQWMLVTITKYITHVDFLALYQWISGTLIRISLFFFIIAEGIGFKKGMHRRWFLFASGIVLSVLTLLPIIDKQIEQFVFGRYSAAFLAFLTIFTLAVALAVSFKPKTKVENSNESKKAS</sequence>
<dbReference type="eggNOG" id="COG0531">
    <property type="taxonomic scope" value="Bacteria"/>
</dbReference>
<dbReference type="InterPro" id="IPR004761">
    <property type="entry name" value="Spore_GerAB"/>
</dbReference>
<keyword evidence="6 8" id="KW-1133">Transmembrane helix</keyword>
<feature type="transmembrane region" description="Helical" evidence="8">
    <location>
        <begin position="302"/>
        <end position="321"/>
    </location>
</feature>
<keyword evidence="3" id="KW-0813">Transport</keyword>
<evidence type="ECO:0000256" key="8">
    <source>
        <dbReference type="SAM" id="Phobius"/>
    </source>
</evidence>
<dbReference type="Proteomes" id="UP000003891">
    <property type="component" value="Unassembled WGS sequence"/>
</dbReference>
<feature type="transmembrane region" description="Helical" evidence="8">
    <location>
        <begin position="271"/>
        <end position="290"/>
    </location>
</feature>
<feature type="transmembrane region" description="Helical" evidence="8">
    <location>
        <begin position="184"/>
        <end position="204"/>
    </location>
</feature>
<comment type="similarity">
    <text evidence="2">Belongs to the amino acid-polyamine-organocation (APC) superfamily. Spore germination protein (SGP) (TC 2.A.3.9) family.</text>
</comment>